<dbReference type="AlphaFoldDB" id="A0A0W0XYQ7"/>
<dbReference type="OrthoDB" id="9803751at2"/>
<keyword evidence="2" id="KW-0472">Membrane</keyword>
<keyword evidence="2" id="KW-0812">Transmembrane</keyword>
<feature type="transmembrane region" description="Helical" evidence="2">
    <location>
        <begin position="12"/>
        <end position="32"/>
    </location>
</feature>
<feature type="domain" description="Sulfatase N-terminal" evidence="3">
    <location>
        <begin position="185"/>
        <end position="442"/>
    </location>
</feature>
<feature type="transmembrane region" description="Helical" evidence="2">
    <location>
        <begin position="90"/>
        <end position="111"/>
    </location>
</feature>
<name>A0A0W0XYQ7_9GAMM</name>
<protein>
    <submittedName>
        <fullName evidence="4">Putative Sulfatase</fullName>
    </submittedName>
</protein>
<dbReference type="InterPro" id="IPR000917">
    <property type="entry name" value="Sulfatase_N"/>
</dbReference>
<keyword evidence="2" id="KW-1133">Transmembrane helix</keyword>
<evidence type="ECO:0000256" key="2">
    <source>
        <dbReference type="SAM" id="Phobius"/>
    </source>
</evidence>
<evidence type="ECO:0000313" key="4">
    <source>
        <dbReference type="EMBL" id="KTD49690.1"/>
    </source>
</evidence>
<dbReference type="PANTHER" id="PTHR42693">
    <property type="entry name" value="ARYLSULFATASE FAMILY MEMBER"/>
    <property type="match status" value="1"/>
</dbReference>
<dbReference type="STRING" id="45073.Lqui_1901"/>
<proteinExistence type="inferred from homology"/>
<dbReference type="PATRIC" id="fig|45073.5.peg.2008"/>
<dbReference type="SUPFAM" id="SSF53649">
    <property type="entry name" value="Alkaline phosphatase-like"/>
    <property type="match status" value="1"/>
</dbReference>
<dbReference type="InterPro" id="IPR050738">
    <property type="entry name" value="Sulfatase"/>
</dbReference>
<dbReference type="Pfam" id="PF00884">
    <property type="entry name" value="Sulfatase"/>
    <property type="match status" value="1"/>
</dbReference>
<feature type="transmembrane region" description="Helical" evidence="2">
    <location>
        <begin position="123"/>
        <end position="145"/>
    </location>
</feature>
<evidence type="ECO:0000313" key="5">
    <source>
        <dbReference type="Proteomes" id="UP000054618"/>
    </source>
</evidence>
<reference evidence="4 5" key="1">
    <citation type="submission" date="2015-11" db="EMBL/GenBank/DDBJ databases">
        <title>Genomic analysis of 38 Legionella species identifies large and diverse effector repertoires.</title>
        <authorList>
            <person name="Burstein D."/>
            <person name="Amaro F."/>
            <person name="Zusman T."/>
            <person name="Lifshitz Z."/>
            <person name="Cohen O."/>
            <person name="Gilbert J.A."/>
            <person name="Pupko T."/>
            <person name="Shuman H.A."/>
            <person name="Segal G."/>
        </authorList>
    </citation>
    <scope>NUCLEOTIDE SEQUENCE [LARGE SCALE GENOMIC DNA]</scope>
    <source>
        <strain evidence="4 5">CDC#1442-AUS-E</strain>
    </source>
</reference>
<dbReference type="GO" id="GO:0004065">
    <property type="term" value="F:arylsulfatase activity"/>
    <property type="evidence" value="ECO:0007669"/>
    <property type="project" value="TreeGrafter"/>
</dbReference>
<comment type="caution">
    <text evidence="4">The sequence shown here is derived from an EMBL/GenBank/DDBJ whole genome shotgun (WGS) entry which is preliminary data.</text>
</comment>
<dbReference type="InterPro" id="IPR017850">
    <property type="entry name" value="Alkaline_phosphatase_core_sf"/>
</dbReference>
<evidence type="ECO:0000256" key="1">
    <source>
        <dbReference type="ARBA" id="ARBA00008779"/>
    </source>
</evidence>
<dbReference type="EMBL" id="LNYS01000010">
    <property type="protein sequence ID" value="KTD49690.1"/>
    <property type="molecule type" value="Genomic_DNA"/>
</dbReference>
<accession>A0A0W0XYQ7</accession>
<sequence>MVTRFRQIIKQGIYSFAGFNLLFLLFQLIYSFSLSASFIHAVTLPWKVYAELIAAFLLQIILHALLALFQVFLLWGITPIPISQKHLDRRILTILITSLSAILSLNCYFFPLSAFSKLFVPGLPLFLITTALLISLGLLLLASLISLYRLCLLNTKVSISITILLIILLLPWPKKETRFSTSKSPNIIIIGVDSLSPDQVSKAHTPFIAQFLDKSVHFTNTVSPLARTYSAWASILTGLHPLHHRARENLISKKEIDSAASFAWTLKNAGYQTIFATDDRRFNNLGEEFGFQKIVGPKIGANDVLLGSFYDFPLSNFLINFRLSRWLLPYNYMNRAGHFAYYPETFDKELQHSILELNTKKPVFLAVHFTLPHWPYAWAASSAAQVKNEYSLEEREGLYFTALHKVDQQVKTLVEFLQKTAITDNSLLILLSDHGEVLYKKGSRKIDPRLYQGTGSSRLESYFPQKTATELQRSAGHGSDLLSPDQFFCVLGMVSFQQGATISPVKTVQDRVVLMDIAPTVYSYLKIHPTLVSDGVSLAGFLGTQTHLNEQSRPVMLESGFLPNSALSNEKAVEYGKLLFWVNPQTDDLEIRPDRWPLIDAMKLYGILDGDWLLALYPDNETYITVILNLKTGEWTDEAQSAFAKHSPRQKLLEQLLNFYQKQLSSYPQTPPAFKEMPKISNPPT</sequence>
<dbReference type="PANTHER" id="PTHR42693:SF33">
    <property type="entry name" value="ARYLSULFATASE"/>
    <property type="match status" value="1"/>
</dbReference>
<organism evidence="4 5">
    <name type="scientific">Legionella quinlivanii</name>
    <dbReference type="NCBI Taxonomy" id="45073"/>
    <lineage>
        <taxon>Bacteria</taxon>
        <taxon>Pseudomonadati</taxon>
        <taxon>Pseudomonadota</taxon>
        <taxon>Gammaproteobacteria</taxon>
        <taxon>Legionellales</taxon>
        <taxon>Legionellaceae</taxon>
        <taxon>Legionella</taxon>
    </lineage>
</organism>
<feature type="transmembrane region" description="Helical" evidence="2">
    <location>
        <begin position="52"/>
        <end position="78"/>
    </location>
</feature>
<gene>
    <name evidence="4" type="ORF">Lqui_1901</name>
</gene>
<keyword evidence="5" id="KW-1185">Reference proteome</keyword>
<dbReference type="Gene3D" id="3.40.720.10">
    <property type="entry name" value="Alkaline Phosphatase, subunit A"/>
    <property type="match status" value="1"/>
</dbReference>
<evidence type="ECO:0000259" key="3">
    <source>
        <dbReference type="Pfam" id="PF00884"/>
    </source>
</evidence>
<dbReference type="Proteomes" id="UP000054618">
    <property type="component" value="Unassembled WGS sequence"/>
</dbReference>
<feature type="transmembrane region" description="Helical" evidence="2">
    <location>
        <begin position="157"/>
        <end position="173"/>
    </location>
</feature>
<comment type="similarity">
    <text evidence="1">Belongs to the sulfatase family.</text>
</comment>